<dbReference type="AlphaFoldDB" id="A0A1H9A0W9"/>
<gene>
    <name evidence="2" type="ORF">SAMN04488558_101392</name>
</gene>
<organism evidence="2 3">
    <name type="scientific">Ignavigranum ruoffiae</name>
    <dbReference type="NCBI Taxonomy" id="89093"/>
    <lineage>
        <taxon>Bacteria</taxon>
        <taxon>Bacillati</taxon>
        <taxon>Bacillota</taxon>
        <taxon>Bacilli</taxon>
        <taxon>Lactobacillales</taxon>
        <taxon>Aerococcaceae</taxon>
        <taxon>Ignavigranum</taxon>
    </lineage>
</organism>
<reference evidence="2 3" key="1">
    <citation type="submission" date="2016-10" db="EMBL/GenBank/DDBJ databases">
        <authorList>
            <person name="de Groot N.N."/>
        </authorList>
    </citation>
    <scope>NUCLEOTIDE SEQUENCE [LARGE SCALE GENOMIC DNA]</scope>
    <source>
        <strain evidence="2 3">DSM 15695</strain>
    </source>
</reference>
<name>A0A1H9A0W9_9LACT</name>
<dbReference type="RefSeq" id="WP_092570226.1">
    <property type="nucleotide sequence ID" value="NZ_CP096206.2"/>
</dbReference>
<evidence type="ECO:0000313" key="2">
    <source>
        <dbReference type="EMBL" id="SEP70386.1"/>
    </source>
</evidence>
<keyword evidence="3" id="KW-1185">Reference proteome</keyword>
<evidence type="ECO:0000313" key="3">
    <source>
        <dbReference type="Proteomes" id="UP000198833"/>
    </source>
</evidence>
<keyword evidence="1" id="KW-1133">Transmembrane helix</keyword>
<feature type="transmembrane region" description="Helical" evidence="1">
    <location>
        <begin position="62"/>
        <end position="79"/>
    </location>
</feature>
<keyword evidence="1" id="KW-0812">Transmembrane</keyword>
<dbReference type="OrthoDB" id="3169575at2"/>
<evidence type="ECO:0000256" key="1">
    <source>
        <dbReference type="SAM" id="Phobius"/>
    </source>
</evidence>
<dbReference type="EMBL" id="FOEN01000001">
    <property type="protein sequence ID" value="SEP70386.1"/>
    <property type="molecule type" value="Genomic_DNA"/>
</dbReference>
<proteinExistence type="predicted"/>
<feature type="transmembrane region" description="Helical" evidence="1">
    <location>
        <begin position="107"/>
        <end position="130"/>
    </location>
</feature>
<feature type="transmembrane region" description="Helical" evidence="1">
    <location>
        <begin position="33"/>
        <end position="50"/>
    </location>
</feature>
<protein>
    <recommendedName>
        <fullName evidence="4">CvpA family protein</fullName>
    </recommendedName>
</protein>
<sequence>MKDVTDSVEAKLRFQQKFKRWQAHWRKQGPKNIRYLYIVWALIMFLYFYIKLPALNYAVLEFWIFLFIGIAGIVVIELLHDGGEFIKSSADHSTLNFKGLSLKYKCLLYPWPLIALLGLVIYLATSPIFIADKYANMIKIQEANFAEDFPPTDLSQVPLIDRDTAMRLGSRKLGSLSKLVSQFEVADDYTQINIKSQPVRVTPLKYAGFFKWLNNFQAGIPHYLQVDTVTGDVTVMTPDQPIKYSNADKFNRNIMRHLRFNYPFSIFSRPSFEVDDQGQPYYIATTYRRNFILREPEADGVILVNAMTGETKKYNLKDTPSWIDRVYSADIMLHQISMRGLYQGGFFNSLFAKAGVTEPTEGYNYIPLKDDLYLYTGLTSVAADDSNIGFVLVNLRTKESKIYTLDAAEEFSAMRSAEGSVQETEYQATFPLLVNLDGRAMYVLTLKDNSGLIRKYALVDAQNYQKVYVESSVEQLLTAYQADNNVNVTEVSNEEVLKDIQGQVENIQAVVVDGNSVYYFMIDGDIYQADIHLSRELPFMKEGQMIEFKANEQGQIKEIKQINE</sequence>
<dbReference type="Proteomes" id="UP000198833">
    <property type="component" value="Unassembled WGS sequence"/>
</dbReference>
<keyword evidence="1" id="KW-0472">Membrane</keyword>
<accession>A0A1H9A0W9</accession>
<dbReference type="STRING" id="89093.SAMN04488558_101392"/>
<evidence type="ECO:0008006" key="4">
    <source>
        <dbReference type="Google" id="ProtNLM"/>
    </source>
</evidence>